<dbReference type="AlphaFoldDB" id="X0XA74"/>
<dbReference type="EMBL" id="BARS01047466">
    <property type="protein sequence ID" value="GAG40099.1"/>
    <property type="molecule type" value="Genomic_DNA"/>
</dbReference>
<evidence type="ECO:0000313" key="1">
    <source>
        <dbReference type="EMBL" id="GAG40099.1"/>
    </source>
</evidence>
<feature type="non-terminal residue" evidence="1">
    <location>
        <position position="51"/>
    </location>
</feature>
<accession>X0XA74</accession>
<organism evidence="1">
    <name type="scientific">marine sediment metagenome</name>
    <dbReference type="NCBI Taxonomy" id="412755"/>
    <lineage>
        <taxon>unclassified sequences</taxon>
        <taxon>metagenomes</taxon>
        <taxon>ecological metagenomes</taxon>
    </lineage>
</organism>
<protein>
    <submittedName>
        <fullName evidence="1">Uncharacterized protein</fullName>
    </submittedName>
</protein>
<name>X0XA74_9ZZZZ</name>
<comment type="caution">
    <text evidence="1">The sequence shown here is derived from an EMBL/GenBank/DDBJ whole genome shotgun (WGS) entry which is preliminary data.</text>
</comment>
<gene>
    <name evidence="1" type="ORF">S01H1_71290</name>
</gene>
<proteinExistence type="predicted"/>
<sequence>MTVVGRFDDCIAIPVSHKLFPRCNKRASALHRAVMLPETLRLRASVADPGR</sequence>
<reference evidence="1" key="1">
    <citation type="journal article" date="2014" name="Front. Microbiol.">
        <title>High frequency of phylogenetically diverse reductive dehalogenase-homologous genes in deep subseafloor sedimentary metagenomes.</title>
        <authorList>
            <person name="Kawai M."/>
            <person name="Futagami T."/>
            <person name="Toyoda A."/>
            <person name="Takaki Y."/>
            <person name="Nishi S."/>
            <person name="Hori S."/>
            <person name="Arai W."/>
            <person name="Tsubouchi T."/>
            <person name="Morono Y."/>
            <person name="Uchiyama I."/>
            <person name="Ito T."/>
            <person name="Fujiyama A."/>
            <person name="Inagaki F."/>
            <person name="Takami H."/>
        </authorList>
    </citation>
    <scope>NUCLEOTIDE SEQUENCE</scope>
    <source>
        <strain evidence="1">Expedition CK06-06</strain>
    </source>
</reference>